<dbReference type="CDD" id="cd02440">
    <property type="entry name" value="AdoMet_MTases"/>
    <property type="match status" value="1"/>
</dbReference>
<dbReference type="InterPro" id="IPR025714">
    <property type="entry name" value="Methyltranfer_dom"/>
</dbReference>
<dbReference type="GO" id="GO:0102559">
    <property type="term" value="F:peptide chain release factor N(5)-glutamine methyltransferase activity"/>
    <property type="evidence" value="ECO:0007669"/>
    <property type="project" value="UniProtKB-EC"/>
</dbReference>
<accession>A0A1U9KGP4</accession>
<dbReference type="EMBL" id="CP014692">
    <property type="protein sequence ID" value="AQS84971.1"/>
    <property type="molecule type" value="Genomic_DNA"/>
</dbReference>
<dbReference type="PANTHER" id="PTHR18895">
    <property type="entry name" value="HEMK METHYLTRANSFERASE"/>
    <property type="match status" value="1"/>
</dbReference>
<keyword evidence="1 4" id="KW-0489">Methyltransferase</keyword>
<sequence length="284" mass="30385">MTPGDDSRAAALISRASVYLDERGIEQGRREARLLFELAYGKEVSWQLAHGDEIMAETGLFAGFVRRRGAGEPMAYLSGKKGFWTLDLDVTPDTLIPRGDTETLVEALLRHRPDRRSVSSVLDLGTGSGCLLLAALSEYPQAFGVGVDRAERTARQARKNAVLNGLASRADFVVADWGDPLNACFDVVLSNPPYIPKDDLPGLMKDVVAYEPGAALDGGDDGLDAYRQIIPTLSDLLAPQGLAILEFGIGQEKEVAAIAGQSGLSVVECCKDLAGIIRAIVLSL</sequence>
<comment type="function">
    <text evidence="4">Methylates the class 1 translation termination release factors RF1/PrfA and RF2/PrfB on the glutamine residue of the universally conserved GGQ motif.</text>
</comment>
<dbReference type="KEGG" id="aace:A0U92_09490"/>
<dbReference type="GO" id="GO:0032259">
    <property type="term" value="P:methylation"/>
    <property type="evidence" value="ECO:0007669"/>
    <property type="project" value="UniProtKB-KW"/>
</dbReference>
<keyword evidence="2 4" id="KW-0808">Transferase</keyword>
<dbReference type="EC" id="2.1.1.297" evidence="4"/>
<dbReference type="InterPro" id="IPR002052">
    <property type="entry name" value="DNA_methylase_N6_adenine_CS"/>
</dbReference>
<dbReference type="Pfam" id="PF13847">
    <property type="entry name" value="Methyltransf_31"/>
    <property type="match status" value="1"/>
</dbReference>
<dbReference type="SUPFAM" id="SSF53335">
    <property type="entry name" value="S-adenosyl-L-methionine-dependent methyltransferases"/>
    <property type="match status" value="1"/>
</dbReference>
<feature type="binding site" evidence="4">
    <location>
        <position position="191"/>
    </location>
    <ligand>
        <name>S-adenosyl-L-methionine</name>
        <dbReference type="ChEBI" id="CHEBI:59789"/>
    </ligand>
</feature>
<organism evidence="7 8">
    <name type="scientific">Acetobacter aceti</name>
    <dbReference type="NCBI Taxonomy" id="435"/>
    <lineage>
        <taxon>Bacteria</taxon>
        <taxon>Pseudomonadati</taxon>
        <taxon>Pseudomonadota</taxon>
        <taxon>Alphaproteobacteria</taxon>
        <taxon>Acetobacterales</taxon>
        <taxon>Acetobacteraceae</taxon>
        <taxon>Acetobacter</taxon>
        <taxon>Acetobacter subgen. Acetobacter</taxon>
    </lineage>
</organism>
<evidence type="ECO:0000256" key="1">
    <source>
        <dbReference type="ARBA" id="ARBA00022603"/>
    </source>
</evidence>
<keyword evidence="3 4" id="KW-0949">S-adenosyl-L-methionine</keyword>
<dbReference type="OrthoDB" id="9800643at2"/>
<reference evidence="7 8" key="1">
    <citation type="submission" date="2016-03" db="EMBL/GenBank/DDBJ databases">
        <title>Acetic acid bacteria sequencing.</title>
        <authorList>
            <person name="Brandt J."/>
            <person name="Jakob F."/>
            <person name="Vogel R.F."/>
        </authorList>
    </citation>
    <scope>NUCLEOTIDE SEQUENCE [LARGE SCALE GENOMIC DNA]</scope>
    <source>
        <strain evidence="7 8">TMW2.1153</strain>
    </source>
</reference>
<dbReference type="AlphaFoldDB" id="A0A1U9KGP4"/>
<feature type="binding site" evidence="4">
    <location>
        <position position="177"/>
    </location>
    <ligand>
        <name>S-adenosyl-L-methionine</name>
        <dbReference type="ChEBI" id="CHEBI:59789"/>
    </ligand>
</feature>
<dbReference type="Pfam" id="PF17827">
    <property type="entry name" value="PrmC_N"/>
    <property type="match status" value="1"/>
</dbReference>
<dbReference type="InterPro" id="IPR019874">
    <property type="entry name" value="RF_methyltr_PrmC"/>
</dbReference>
<keyword evidence="8" id="KW-1185">Reference proteome</keyword>
<dbReference type="Proteomes" id="UP000188937">
    <property type="component" value="Chromosome"/>
</dbReference>
<dbReference type="HAMAP" id="MF_02126">
    <property type="entry name" value="RF_methyltr_PrmC"/>
    <property type="match status" value="1"/>
</dbReference>
<dbReference type="STRING" id="435.A0U92_09490"/>
<comment type="similarity">
    <text evidence="4">Belongs to the protein N5-glutamine methyltransferase family. PrmC subfamily.</text>
</comment>
<dbReference type="InterPro" id="IPR004556">
    <property type="entry name" value="HemK-like"/>
</dbReference>
<dbReference type="InterPro" id="IPR029063">
    <property type="entry name" value="SAM-dependent_MTases_sf"/>
</dbReference>
<dbReference type="InterPro" id="IPR040758">
    <property type="entry name" value="PrmC_N"/>
</dbReference>
<dbReference type="GO" id="GO:0003676">
    <property type="term" value="F:nucleic acid binding"/>
    <property type="evidence" value="ECO:0007669"/>
    <property type="project" value="InterPro"/>
</dbReference>
<dbReference type="NCBIfam" id="TIGR00536">
    <property type="entry name" value="hemK_fam"/>
    <property type="match status" value="1"/>
</dbReference>
<evidence type="ECO:0000313" key="7">
    <source>
        <dbReference type="EMBL" id="AQS84971.1"/>
    </source>
</evidence>
<name>A0A1U9KGP4_ACEAC</name>
<protein>
    <recommendedName>
        <fullName evidence="4">Release factor glutamine methyltransferase</fullName>
        <shortName evidence="4">RF MTase</shortName>
        <ecNumber evidence="4">2.1.1.297</ecNumber>
    </recommendedName>
    <alternativeName>
        <fullName evidence="4">N5-glutamine methyltransferase PrmC</fullName>
    </alternativeName>
    <alternativeName>
        <fullName evidence="4">Protein-(glutamine-N5) MTase PrmC</fullName>
    </alternativeName>
    <alternativeName>
        <fullName evidence="4">Protein-glutamine N-methyltransferase PrmC</fullName>
    </alternativeName>
</protein>
<feature type="binding site" evidence="4">
    <location>
        <begin position="191"/>
        <end position="194"/>
    </location>
    <ligand>
        <name>substrate</name>
    </ligand>
</feature>
<evidence type="ECO:0000256" key="4">
    <source>
        <dbReference type="HAMAP-Rule" id="MF_02126"/>
    </source>
</evidence>
<feature type="domain" description="Methyltransferase" evidence="5">
    <location>
        <begin position="120"/>
        <end position="191"/>
    </location>
</feature>
<feature type="domain" description="Release factor glutamine methyltransferase N-terminal" evidence="6">
    <location>
        <begin position="12"/>
        <end position="79"/>
    </location>
</feature>
<dbReference type="Gene3D" id="1.10.8.10">
    <property type="entry name" value="DNA helicase RuvA subunit, C-terminal domain"/>
    <property type="match status" value="1"/>
</dbReference>
<comment type="catalytic activity">
    <reaction evidence="4">
        <text>L-glutaminyl-[peptide chain release factor] + S-adenosyl-L-methionine = N(5)-methyl-L-glutaminyl-[peptide chain release factor] + S-adenosyl-L-homocysteine + H(+)</text>
        <dbReference type="Rhea" id="RHEA:42896"/>
        <dbReference type="Rhea" id="RHEA-COMP:10271"/>
        <dbReference type="Rhea" id="RHEA-COMP:10272"/>
        <dbReference type="ChEBI" id="CHEBI:15378"/>
        <dbReference type="ChEBI" id="CHEBI:30011"/>
        <dbReference type="ChEBI" id="CHEBI:57856"/>
        <dbReference type="ChEBI" id="CHEBI:59789"/>
        <dbReference type="ChEBI" id="CHEBI:61891"/>
        <dbReference type="EC" id="2.1.1.297"/>
    </reaction>
</comment>
<evidence type="ECO:0000256" key="3">
    <source>
        <dbReference type="ARBA" id="ARBA00022691"/>
    </source>
</evidence>
<dbReference type="InterPro" id="IPR050320">
    <property type="entry name" value="N5-glutamine_MTase"/>
</dbReference>
<evidence type="ECO:0000313" key="8">
    <source>
        <dbReference type="Proteomes" id="UP000188937"/>
    </source>
</evidence>
<evidence type="ECO:0000256" key="2">
    <source>
        <dbReference type="ARBA" id="ARBA00022679"/>
    </source>
</evidence>
<dbReference type="RefSeq" id="WP_077813014.1">
    <property type="nucleotide sequence ID" value="NZ_CP014692.1"/>
</dbReference>
<dbReference type="Gene3D" id="3.40.50.150">
    <property type="entry name" value="Vaccinia Virus protein VP39"/>
    <property type="match status" value="1"/>
</dbReference>
<feature type="binding site" evidence="4">
    <location>
        <position position="148"/>
    </location>
    <ligand>
        <name>S-adenosyl-L-methionine</name>
        <dbReference type="ChEBI" id="CHEBI:59789"/>
    </ligand>
</feature>
<proteinExistence type="inferred from homology"/>
<feature type="binding site" evidence="4">
    <location>
        <begin position="125"/>
        <end position="129"/>
    </location>
    <ligand>
        <name>S-adenosyl-L-methionine</name>
        <dbReference type="ChEBI" id="CHEBI:59789"/>
    </ligand>
</feature>
<evidence type="ECO:0000259" key="6">
    <source>
        <dbReference type="Pfam" id="PF17827"/>
    </source>
</evidence>
<gene>
    <name evidence="4" type="primary">prmC</name>
    <name evidence="7" type="ORF">A0U92_09490</name>
</gene>
<dbReference type="NCBIfam" id="TIGR03534">
    <property type="entry name" value="RF_mod_PrmC"/>
    <property type="match status" value="1"/>
</dbReference>
<dbReference type="PROSITE" id="PS00092">
    <property type="entry name" value="N6_MTASE"/>
    <property type="match status" value="1"/>
</dbReference>
<dbReference type="PANTHER" id="PTHR18895:SF74">
    <property type="entry name" value="MTRF1L RELEASE FACTOR GLUTAMINE METHYLTRANSFERASE"/>
    <property type="match status" value="1"/>
</dbReference>
<evidence type="ECO:0000259" key="5">
    <source>
        <dbReference type="Pfam" id="PF13847"/>
    </source>
</evidence>